<sequence length="459" mass="48608">MNLTRPAGVATLAALALALAACSGSTTPGGNGATGSDAGTEKVTIVVGDRPSPDQKEAVALLDSLIAQFEDEHPDVTIESVETKWEAQTFQAMLAGGTMPTVMNVAFTEPQSLIAAGQIADITDVLQETGLGEKLNPAVLDVVTDADGRVFGVPVDVYSVGLAYNRQLFEDAGLDPDAPPTTWEQVREAAAAISDATGAAGYATYTADNFGGWMTAAAVASFGGELQNADGTAATINTPEMAGYLEVLRQMRWEDDSMGSTFVYSAQPAIQDFGAGKIGMLLNLPFDYPGLILNYQMAPEDFGFTALPQATDESRTLTGGAAKIFNPKATPAELKAAVEWIEFQNFQQYFDEETAVANAAAAAKDGSIVGLPVISPVSEEAYAQLQEWIAPYVNVIPENWVGYTSAVDSQVLVPEPRTKAQETYAEIDLVLQAVLTKQDVDLDQLLTQTEDTINSKLAR</sequence>
<reference evidence="2 3" key="1">
    <citation type="submission" date="2018-11" db="EMBL/GenBank/DDBJ databases">
        <title>Sequencing the genomes of 1000 actinobacteria strains.</title>
        <authorList>
            <person name="Klenk H.-P."/>
        </authorList>
    </citation>
    <scope>NUCLEOTIDE SEQUENCE [LARGE SCALE GENOMIC DNA]</scope>
    <source>
        <strain evidence="2 3">DSM 13521</strain>
    </source>
</reference>
<dbReference type="Gene3D" id="3.40.190.10">
    <property type="entry name" value="Periplasmic binding protein-like II"/>
    <property type="match status" value="1"/>
</dbReference>
<evidence type="ECO:0000313" key="3">
    <source>
        <dbReference type="Proteomes" id="UP000275356"/>
    </source>
</evidence>
<dbReference type="PANTHER" id="PTHR43649:SF16">
    <property type="entry name" value="SUGAR-BINDING LIPOPROTEIN"/>
    <property type="match status" value="1"/>
</dbReference>
<dbReference type="Proteomes" id="UP000275356">
    <property type="component" value="Unassembled WGS sequence"/>
</dbReference>
<keyword evidence="1" id="KW-0732">Signal</keyword>
<evidence type="ECO:0000256" key="1">
    <source>
        <dbReference type="SAM" id="SignalP"/>
    </source>
</evidence>
<evidence type="ECO:0000313" key="2">
    <source>
        <dbReference type="EMBL" id="ROR97182.1"/>
    </source>
</evidence>
<dbReference type="SUPFAM" id="SSF53850">
    <property type="entry name" value="Periplasmic binding protein-like II"/>
    <property type="match status" value="1"/>
</dbReference>
<organism evidence="2 3">
    <name type="scientific">Salana multivorans</name>
    <dbReference type="NCBI Taxonomy" id="120377"/>
    <lineage>
        <taxon>Bacteria</taxon>
        <taxon>Bacillati</taxon>
        <taxon>Actinomycetota</taxon>
        <taxon>Actinomycetes</taxon>
        <taxon>Micrococcales</taxon>
        <taxon>Beutenbergiaceae</taxon>
        <taxon>Salana</taxon>
    </lineage>
</organism>
<comment type="caution">
    <text evidence="2">The sequence shown here is derived from an EMBL/GenBank/DDBJ whole genome shotgun (WGS) entry which is preliminary data.</text>
</comment>
<dbReference type="InterPro" id="IPR050490">
    <property type="entry name" value="Bact_solute-bd_prot1"/>
</dbReference>
<protein>
    <submittedName>
        <fullName evidence="2">Carbohydrate ABC transporter substrate-binding protein (CUT1 family)</fullName>
    </submittedName>
</protein>
<dbReference type="PROSITE" id="PS51257">
    <property type="entry name" value="PROKAR_LIPOPROTEIN"/>
    <property type="match status" value="1"/>
</dbReference>
<gene>
    <name evidence="2" type="ORF">EDD28_1775</name>
</gene>
<name>A0A3N2DBV7_9MICO</name>
<keyword evidence="3" id="KW-1185">Reference proteome</keyword>
<dbReference type="OrthoDB" id="2644341at2"/>
<accession>A0A3N2DBV7</accession>
<feature type="signal peptide" evidence="1">
    <location>
        <begin position="1"/>
        <end position="20"/>
    </location>
</feature>
<dbReference type="PANTHER" id="PTHR43649">
    <property type="entry name" value="ARABINOSE-BINDING PROTEIN-RELATED"/>
    <property type="match status" value="1"/>
</dbReference>
<dbReference type="RefSeq" id="WP_123739269.1">
    <property type="nucleotide sequence ID" value="NZ_RKHQ01000001.1"/>
</dbReference>
<proteinExistence type="predicted"/>
<dbReference type="EMBL" id="RKHQ01000001">
    <property type="protein sequence ID" value="ROR97182.1"/>
    <property type="molecule type" value="Genomic_DNA"/>
</dbReference>
<dbReference type="Pfam" id="PF01547">
    <property type="entry name" value="SBP_bac_1"/>
    <property type="match status" value="1"/>
</dbReference>
<dbReference type="AlphaFoldDB" id="A0A3N2DBV7"/>
<feature type="chain" id="PRO_5039340513" evidence="1">
    <location>
        <begin position="21"/>
        <end position="459"/>
    </location>
</feature>
<dbReference type="InterPro" id="IPR006059">
    <property type="entry name" value="SBP"/>
</dbReference>